<sequence>MAQMRTLHVRLVAQLPVGAAPPVIDIPFPPDWTKCDACKKTFPSSLSPNHDQSDRHLIRLRIFNYQNFLSRSESNQRGIEVQGSQDGINLGTHDHNLGAITPTTVLLTCSGQTPVSFLQARVSSSVGVQNLAGGQNYFLVTTATVQLPVSIEPQNSVAAQVQFNPQGRRGRFEDRLEFVFRDQGGTFVITRRVKAVAGNEDLDALAPITPYRRPPRVDDSDSDEDIVEVGRGAGIGAGPRVQYLPERALNVDGIPEQMRELLTSGPDGSSVEDRAHWSNLVHAEHLQAEIELKRFNMNNVTLEHVNNYYRPSVIVGDKIKVRPHTNNPGEVWFRGV</sequence>
<evidence type="ECO:0000313" key="2">
    <source>
        <dbReference type="Proteomes" id="UP000663861"/>
    </source>
</evidence>
<dbReference type="AlphaFoldDB" id="A0A8H2XQ21"/>
<dbReference type="Proteomes" id="UP000663861">
    <property type="component" value="Unassembled WGS sequence"/>
</dbReference>
<feature type="non-terminal residue" evidence="1">
    <location>
        <position position="1"/>
    </location>
</feature>
<evidence type="ECO:0000313" key="1">
    <source>
        <dbReference type="EMBL" id="CAE6432564.1"/>
    </source>
</evidence>
<organism evidence="1 2">
    <name type="scientific">Rhizoctonia solani</name>
    <dbReference type="NCBI Taxonomy" id="456999"/>
    <lineage>
        <taxon>Eukaryota</taxon>
        <taxon>Fungi</taxon>
        <taxon>Dikarya</taxon>
        <taxon>Basidiomycota</taxon>
        <taxon>Agaricomycotina</taxon>
        <taxon>Agaricomycetes</taxon>
        <taxon>Cantharellales</taxon>
        <taxon>Ceratobasidiaceae</taxon>
        <taxon>Rhizoctonia</taxon>
    </lineage>
</organism>
<reference evidence="1" key="1">
    <citation type="submission" date="2021-01" db="EMBL/GenBank/DDBJ databases">
        <authorList>
            <person name="Kaushik A."/>
        </authorList>
    </citation>
    <scope>NUCLEOTIDE SEQUENCE</scope>
    <source>
        <strain evidence="1">AG4-RS23</strain>
    </source>
</reference>
<gene>
    <name evidence="1" type="ORF">RDB_LOCUS27602</name>
</gene>
<name>A0A8H2XQ21_9AGAM</name>
<dbReference type="EMBL" id="CAJMWY010000411">
    <property type="protein sequence ID" value="CAE6432564.1"/>
    <property type="molecule type" value="Genomic_DNA"/>
</dbReference>
<accession>A0A8H2XQ21</accession>
<protein>
    <submittedName>
        <fullName evidence="1">Uncharacterized protein</fullName>
    </submittedName>
</protein>
<comment type="caution">
    <text evidence="1">The sequence shown here is derived from an EMBL/GenBank/DDBJ whole genome shotgun (WGS) entry which is preliminary data.</text>
</comment>
<proteinExistence type="predicted"/>